<dbReference type="AlphaFoldDB" id="A0A162BLK5"/>
<dbReference type="CDD" id="cd05233">
    <property type="entry name" value="SDR_c"/>
    <property type="match status" value="1"/>
</dbReference>
<evidence type="ECO:0000256" key="2">
    <source>
        <dbReference type="ARBA" id="ARBA00023002"/>
    </source>
</evidence>
<organism evidence="4 5">
    <name type="scientific">Pseudoalteromonas luteoviolacea S4060-1</name>
    <dbReference type="NCBI Taxonomy" id="1365257"/>
    <lineage>
        <taxon>Bacteria</taxon>
        <taxon>Pseudomonadati</taxon>
        <taxon>Pseudomonadota</taxon>
        <taxon>Gammaproteobacteria</taxon>
        <taxon>Alteromonadales</taxon>
        <taxon>Pseudoalteromonadaceae</taxon>
        <taxon>Pseudoalteromonas</taxon>
    </lineage>
</organism>
<gene>
    <name evidence="4" type="ORF">N478_23385</name>
</gene>
<dbReference type="InterPro" id="IPR002347">
    <property type="entry name" value="SDR_fam"/>
</dbReference>
<evidence type="ECO:0000256" key="1">
    <source>
        <dbReference type="ARBA" id="ARBA00006484"/>
    </source>
</evidence>
<dbReference type="PATRIC" id="fig|1365257.3.peg.3495"/>
<dbReference type="PRINTS" id="PR00081">
    <property type="entry name" value="GDHRDH"/>
</dbReference>
<dbReference type="GO" id="GO:0016020">
    <property type="term" value="C:membrane"/>
    <property type="evidence" value="ECO:0007669"/>
    <property type="project" value="TreeGrafter"/>
</dbReference>
<protein>
    <recommendedName>
        <fullName evidence="6">3-oxoacyl-ACP reductase</fullName>
    </recommendedName>
</protein>
<reference evidence="4 5" key="1">
    <citation type="submission" date="2013-07" db="EMBL/GenBank/DDBJ databases">
        <title>Comparative Genomic and Metabolomic Analysis of Twelve Strains of Pseudoalteromonas luteoviolacea.</title>
        <authorList>
            <person name="Vynne N.G."/>
            <person name="Mansson M."/>
            <person name="Gram L."/>
        </authorList>
    </citation>
    <scope>NUCLEOTIDE SEQUENCE [LARGE SCALE GENOMIC DNA]</scope>
    <source>
        <strain evidence="4 5">S4060-1</strain>
    </source>
</reference>
<evidence type="ECO:0000313" key="5">
    <source>
        <dbReference type="Proteomes" id="UP000076661"/>
    </source>
</evidence>
<sequence length="238" mass="25471">MNKVALISGANRGIGKAVASSLAKQGSNLILVARNQLEIEDFADTLRAQYKIKIATIICDIREVTESSDQISSAIKQMGGLDLLVHSAGIFHYGTSIVAKAQLTELFDVNVVGAQQLTNICLPDIEQNNGRIVFISSVTGLQGFAPVGGYAASKFALVGYAQSLAKELLETGVKVTTLCPDVVNTDMGKPSGLADDQMIDPQDICTTINYLSQLSDAVVIEHIALKCRAIEQMMNVRK</sequence>
<dbReference type="EMBL" id="AUXX01000031">
    <property type="protein sequence ID" value="KZN63894.1"/>
    <property type="molecule type" value="Genomic_DNA"/>
</dbReference>
<dbReference type="RefSeq" id="WP_063381933.1">
    <property type="nucleotide sequence ID" value="NZ_AUXX01000031.1"/>
</dbReference>
<dbReference type="PANTHER" id="PTHR44196">
    <property type="entry name" value="DEHYDROGENASE/REDUCTASE SDR FAMILY MEMBER 7B"/>
    <property type="match status" value="1"/>
</dbReference>
<dbReference type="Pfam" id="PF00106">
    <property type="entry name" value="adh_short"/>
    <property type="match status" value="1"/>
</dbReference>
<evidence type="ECO:0000256" key="3">
    <source>
        <dbReference type="RuleBase" id="RU000363"/>
    </source>
</evidence>
<dbReference type="GO" id="GO:0016491">
    <property type="term" value="F:oxidoreductase activity"/>
    <property type="evidence" value="ECO:0007669"/>
    <property type="project" value="UniProtKB-KW"/>
</dbReference>
<dbReference type="PRINTS" id="PR00080">
    <property type="entry name" value="SDRFAMILY"/>
</dbReference>
<accession>A0A162BLK5</accession>
<dbReference type="Gene3D" id="3.40.50.720">
    <property type="entry name" value="NAD(P)-binding Rossmann-like Domain"/>
    <property type="match status" value="1"/>
</dbReference>
<dbReference type="InterPro" id="IPR036291">
    <property type="entry name" value="NAD(P)-bd_dom_sf"/>
</dbReference>
<evidence type="ECO:0008006" key="6">
    <source>
        <dbReference type="Google" id="ProtNLM"/>
    </source>
</evidence>
<evidence type="ECO:0000313" key="4">
    <source>
        <dbReference type="EMBL" id="KZN63894.1"/>
    </source>
</evidence>
<dbReference type="Proteomes" id="UP000076661">
    <property type="component" value="Unassembled WGS sequence"/>
</dbReference>
<dbReference type="SUPFAM" id="SSF51735">
    <property type="entry name" value="NAD(P)-binding Rossmann-fold domains"/>
    <property type="match status" value="1"/>
</dbReference>
<dbReference type="PROSITE" id="PS00061">
    <property type="entry name" value="ADH_SHORT"/>
    <property type="match status" value="1"/>
</dbReference>
<keyword evidence="2" id="KW-0560">Oxidoreductase</keyword>
<proteinExistence type="inferred from homology"/>
<dbReference type="InterPro" id="IPR020904">
    <property type="entry name" value="Sc_DH/Rdtase_CS"/>
</dbReference>
<dbReference type="PANTHER" id="PTHR44196:SF1">
    <property type="entry name" value="DEHYDROGENASE_REDUCTASE SDR FAMILY MEMBER 7B"/>
    <property type="match status" value="1"/>
</dbReference>
<name>A0A162BLK5_9GAMM</name>
<comment type="caution">
    <text evidence="4">The sequence shown here is derived from an EMBL/GenBank/DDBJ whole genome shotgun (WGS) entry which is preliminary data.</text>
</comment>
<comment type="similarity">
    <text evidence="1 3">Belongs to the short-chain dehydrogenases/reductases (SDR) family.</text>
</comment>